<dbReference type="eggNOG" id="COG1700">
    <property type="taxonomic scope" value="Bacteria"/>
</dbReference>
<evidence type="ECO:0000313" key="3">
    <source>
        <dbReference type="Proteomes" id="UP000007488"/>
    </source>
</evidence>
<dbReference type="InterPro" id="IPR018633">
    <property type="entry name" value="DUF2357"/>
</dbReference>
<reference evidence="3" key="2">
    <citation type="submission" date="2011-02" db="EMBL/GenBank/DDBJ databases">
        <title>The complete genome of Syntrophobotulus glycolicus DSM 8271.</title>
        <authorList>
            <person name="Lucas S."/>
            <person name="Copeland A."/>
            <person name="Lapidus A."/>
            <person name="Bruce D."/>
            <person name="Goodwin L."/>
            <person name="Pitluck S."/>
            <person name="Kyrpides N."/>
            <person name="Mavromatis K."/>
            <person name="Pagani I."/>
            <person name="Ivanova N."/>
            <person name="Mikhailova N."/>
            <person name="Chertkov O."/>
            <person name="Held B."/>
            <person name="Detter J.C."/>
            <person name="Tapia R."/>
            <person name="Han C."/>
            <person name="Land M."/>
            <person name="Hauser L."/>
            <person name="Markowitz V."/>
            <person name="Cheng J.-F."/>
            <person name="Hugenholtz P."/>
            <person name="Woyke T."/>
            <person name="Wu D."/>
            <person name="Spring S."/>
            <person name="Schroeder M."/>
            <person name="Brambilla E."/>
            <person name="Klenk H.-P."/>
            <person name="Eisen J.A."/>
        </authorList>
    </citation>
    <scope>NUCLEOTIDE SEQUENCE [LARGE SCALE GENOMIC DNA]</scope>
    <source>
        <strain evidence="3">DSM 8271 / FlGlyR</strain>
    </source>
</reference>
<dbReference type="STRING" id="645991.Sgly_1064"/>
<dbReference type="Pfam" id="PF09823">
    <property type="entry name" value="DUF2357"/>
    <property type="match status" value="1"/>
</dbReference>
<dbReference type="OrthoDB" id="11970at2"/>
<dbReference type="HOGENOM" id="CLU_018970_0_0_9"/>
<evidence type="ECO:0000313" key="2">
    <source>
        <dbReference type="EMBL" id="ADY55391.1"/>
    </source>
</evidence>
<dbReference type="Proteomes" id="UP000007488">
    <property type="component" value="Chromosome"/>
</dbReference>
<proteinExistence type="predicted"/>
<keyword evidence="3" id="KW-1185">Reference proteome</keyword>
<dbReference type="RefSeq" id="WP_013624261.1">
    <property type="nucleotide sequence ID" value="NC_015172.1"/>
</dbReference>
<protein>
    <recommendedName>
        <fullName evidence="1">DUF2357 domain-containing protein</fullName>
    </recommendedName>
</protein>
<dbReference type="InterPro" id="IPR007505">
    <property type="entry name" value="PDDEXK_7"/>
</dbReference>
<name>F0STV1_SYNGF</name>
<organism evidence="2 3">
    <name type="scientific">Syntrophobotulus glycolicus (strain DSM 8271 / FlGlyR)</name>
    <dbReference type="NCBI Taxonomy" id="645991"/>
    <lineage>
        <taxon>Bacteria</taxon>
        <taxon>Bacillati</taxon>
        <taxon>Bacillota</taxon>
        <taxon>Clostridia</taxon>
        <taxon>Eubacteriales</taxon>
        <taxon>Desulfitobacteriaceae</taxon>
        <taxon>Syntrophobotulus</taxon>
    </lineage>
</organism>
<dbReference type="KEGG" id="sgy:Sgly_1064"/>
<gene>
    <name evidence="2" type="ordered locus">Sgly_1064</name>
</gene>
<dbReference type="EMBL" id="CP002547">
    <property type="protein sequence ID" value="ADY55391.1"/>
    <property type="molecule type" value="Genomic_DNA"/>
</dbReference>
<evidence type="ECO:0000259" key="1">
    <source>
        <dbReference type="Pfam" id="PF09823"/>
    </source>
</evidence>
<reference evidence="2 3" key="1">
    <citation type="journal article" date="2011" name="Stand. Genomic Sci.">
        <title>Complete genome sequence of Syntrophobotulus glycolicus type strain (FlGlyR).</title>
        <authorList>
            <person name="Han C."/>
            <person name="Mwirichia R."/>
            <person name="Chertkov O."/>
            <person name="Held B."/>
            <person name="Lapidus A."/>
            <person name="Nolan M."/>
            <person name="Lucas S."/>
            <person name="Hammon N."/>
            <person name="Deshpande S."/>
            <person name="Cheng J.F."/>
            <person name="Tapia R."/>
            <person name="Goodwin L."/>
            <person name="Pitluck S."/>
            <person name="Huntemann M."/>
            <person name="Liolios K."/>
            <person name="Ivanova N."/>
            <person name="Pagani I."/>
            <person name="Mavromatis K."/>
            <person name="Ovchinikova G."/>
            <person name="Pati A."/>
            <person name="Chen A."/>
            <person name="Palaniappan K."/>
            <person name="Land M."/>
            <person name="Hauser L."/>
            <person name="Brambilla E.M."/>
            <person name="Rohde M."/>
            <person name="Spring S."/>
            <person name="Sikorski J."/>
            <person name="Goker M."/>
            <person name="Woyke T."/>
            <person name="Bristow J."/>
            <person name="Eisen J.A."/>
            <person name="Markowitz V."/>
            <person name="Hugenholtz P."/>
            <person name="Kyrpides N.C."/>
            <person name="Klenk H.P."/>
            <person name="Detter J.C."/>
        </authorList>
    </citation>
    <scope>NUCLEOTIDE SEQUENCE [LARGE SCALE GENOMIC DNA]</scope>
    <source>
        <strain evidence="3">DSM 8271 / FlGlyR</strain>
    </source>
</reference>
<dbReference type="REBASE" id="33850">
    <property type="entry name" value="Sgl8271McrBP"/>
</dbReference>
<dbReference type="Pfam" id="PF04411">
    <property type="entry name" value="PDDEXK_7"/>
    <property type="match status" value="1"/>
</dbReference>
<accession>F0STV1</accession>
<dbReference type="AlphaFoldDB" id="F0STV1"/>
<feature type="domain" description="DUF2357" evidence="1">
    <location>
        <begin position="129"/>
        <end position="371"/>
    </location>
</feature>
<sequence>MAIHPTGSDHDELVYITTDKLSVTIKGSAYSPRIGVTTSSDQLSDLKVSCNDHFQLELTNKAQVDTNVTQIANGMFRGSFPTSPLFYEHQNYEIVMESNAKYVVEFWHDNINIRNKVGPVGRSGKMLSGVINFGNEIGFSNLLIKLNGIPYLRIILEIFPSKLKYKEDYQQLMADVTDEVYNLAFEFLRKTYLEARINEKAGNSPTEFFSIIRLIFDKFINAADIIVNKPHHTLATVSEILPAHKIKQVQNQTLRWLERHPEYVRPHLTGYAAEKALTTKKRVTYDTVENQFAKFILESTAKKLMNLRAHYLRLHRDKDDEMINMIDRMINGIMRRKNQTFFREVSRFNSTASVSLVFTMAPGYKELFKYYLMMQHGLSLDGDLFHISVKDLALLYEYWCFIKLNSIMKNRYRLIKQDIIKVDGRGLFVSLRKGAASKVTYENPDTGEQIELSYNPKSQKLPTVAQKPDNVLSLQKHGSKTKYQYIFDAKYRINPALEGTGYRAIYTTPGPEEDDINTMHRYRDALVHEHSLRPDFERSMFGAYVLFPYGNEVEYSQHKFYQSIDQVNIGGLPFLPSATSMVANLLDELVADSPESAFERATLPVGITEKLVDNDLSVRDVMVGVVRSKEQLKANIAYKFYHIPVRRIADNRFPIHYIALYQSDNIFGHDSGIRLYGSVLRCSTVKRKDITEIPTKSKQDEWYYRFDVQEWTELNCPIKVREFGPRVNIFTNKFLLENSEYVPELYIRSTEELRLYTELKRLASVVKIDGDQDKVEGFEFNNSIIRLANGEIAVHTSDGRYHSYSLKSFKNKPRSLFNEIRGMVTGIC</sequence>